<dbReference type="KEGG" id="atq:GH723_12845"/>
<keyword evidence="2" id="KW-0547">Nucleotide-binding</keyword>
<proteinExistence type="inferred from homology"/>
<dbReference type="InterPro" id="IPR027417">
    <property type="entry name" value="P-loop_NTPase"/>
</dbReference>
<dbReference type="CDD" id="cd03217">
    <property type="entry name" value="ABC_FeS_Assembly"/>
    <property type="match status" value="1"/>
</dbReference>
<dbReference type="PANTHER" id="PTHR43204:SF1">
    <property type="entry name" value="ABC TRANSPORTER I FAMILY MEMBER 6, CHLOROPLASTIC"/>
    <property type="match status" value="1"/>
</dbReference>
<name>A0A5Q2RLV2_9ACTN</name>
<reference evidence="6 7" key="1">
    <citation type="submission" date="2019-11" db="EMBL/GenBank/DDBJ databases">
        <authorList>
            <person name="He Y."/>
        </authorList>
    </citation>
    <scope>NUCLEOTIDE SEQUENCE [LARGE SCALE GENOMIC DNA]</scope>
    <source>
        <strain evidence="6 7">SCSIO 58843</strain>
    </source>
</reference>
<keyword evidence="3" id="KW-0067">ATP-binding</keyword>
<accession>A0A5Q2RLV2</accession>
<dbReference type="InterPro" id="IPR003593">
    <property type="entry name" value="AAA+_ATPase"/>
</dbReference>
<evidence type="ECO:0000313" key="7">
    <source>
        <dbReference type="Proteomes" id="UP000334019"/>
    </source>
</evidence>
<dbReference type="InterPro" id="IPR003439">
    <property type="entry name" value="ABC_transporter-like_ATP-bd"/>
</dbReference>
<feature type="domain" description="ABC transporter" evidence="5">
    <location>
        <begin position="7"/>
        <end position="245"/>
    </location>
</feature>
<feature type="region of interest" description="Disordered" evidence="4">
    <location>
        <begin position="245"/>
        <end position="265"/>
    </location>
</feature>
<dbReference type="Pfam" id="PF00005">
    <property type="entry name" value="ABC_tran"/>
    <property type="match status" value="1"/>
</dbReference>
<protein>
    <submittedName>
        <fullName evidence="6">Fe-S cluster assembly ATPase SufC</fullName>
    </submittedName>
</protein>
<dbReference type="GO" id="GO:0016887">
    <property type="term" value="F:ATP hydrolysis activity"/>
    <property type="evidence" value="ECO:0007669"/>
    <property type="project" value="InterPro"/>
</dbReference>
<evidence type="ECO:0000256" key="4">
    <source>
        <dbReference type="SAM" id="MobiDB-lite"/>
    </source>
</evidence>
<dbReference type="Gene3D" id="3.40.50.300">
    <property type="entry name" value="P-loop containing nucleotide triphosphate hydrolases"/>
    <property type="match status" value="1"/>
</dbReference>
<sequence>MTRNAELRIEGLRAAVGGTEILKGIDLVVRSGEVHAVMGPNGSGKSTLSHVIAGRPGYEVLDGSVTLDGEDLLALPAWRRAQAGLFLAMQYPTEVPGVALEDVLVESLTAAGRPDAEVRERMLVEAGRIGFDERFLHRPLNVDLSGGEKKRNETLQLGVLDPKIAILDELDSGLDVDALRDVSRRIEQATEESGLGVLAITHYSRLLHELQPDAVHILVKGRIVAEGGPELAAELERTGYAQYLEDGGAEGPAPADVDPFADPLA</sequence>
<comment type="similarity">
    <text evidence="1">Belongs to the ABC transporter superfamily. Ycf16 family.</text>
</comment>
<dbReference type="EMBL" id="CP045851">
    <property type="protein sequence ID" value="QGG95912.1"/>
    <property type="molecule type" value="Genomic_DNA"/>
</dbReference>
<evidence type="ECO:0000256" key="1">
    <source>
        <dbReference type="ARBA" id="ARBA00006216"/>
    </source>
</evidence>
<evidence type="ECO:0000256" key="3">
    <source>
        <dbReference type="ARBA" id="ARBA00022840"/>
    </source>
</evidence>
<keyword evidence="7" id="KW-1185">Reference proteome</keyword>
<dbReference type="PANTHER" id="PTHR43204">
    <property type="entry name" value="ABC TRANSPORTER I FAMILY MEMBER 6, CHLOROPLASTIC"/>
    <property type="match status" value="1"/>
</dbReference>
<dbReference type="InterPro" id="IPR010230">
    <property type="entry name" value="FeS-cluster_ATPase_SufC"/>
</dbReference>
<evidence type="ECO:0000313" key="6">
    <source>
        <dbReference type="EMBL" id="QGG95912.1"/>
    </source>
</evidence>
<dbReference type="Proteomes" id="UP000334019">
    <property type="component" value="Chromosome"/>
</dbReference>
<dbReference type="PROSITE" id="PS50893">
    <property type="entry name" value="ABC_TRANSPORTER_2"/>
    <property type="match status" value="1"/>
</dbReference>
<dbReference type="SUPFAM" id="SSF52540">
    <property type="entry name" value="P-loop containing nucleoside triphosphate hydrolases"/>
    <property type="match status" value="1"/>
</dbReference>
<evidence type="ECO:0000256" key="2">
    <source>
        <dbReference type="ARBA" id="ARBA00022741"/>
    </source>
</evidence>
<feature type="compositionally biased region" description="Low complexity" evidence="4">
    <location>
        <begin position="252"/>
        <end position="265"/>
    </location>
</feature>
<dbReference type="GO" id="GO:0005524">
    <property type="term" value="F:ATP binding"/>
    <property type="evidence" value="ECO:0007669"/>
    <property type="project" value="UniProtKB-KW"/>
</dbReference>
<dbReference type="NCBIfam" id="TIGR01978">
    <property type="entry name" value="sufC"/>
    <property type="match status" value="1"/>
</dbReference>
<dbReference type="SMART" id="SM00382">
    <property type="entry name" value="AAA"/>
    <property type="match status" value="1"/>
</dbReference>
<dbReference type="RefSeq" id="WP_153760018.1">
    <property type="nucleotide sequence ID" value="NZ_CP045851.1"/>
</dbReference>
<organism evidence="6 7">
    <name type="scientific">Actinomarinicola tropica</name>
    <dbReference type="NCBI Taxonomy" id="2789776"/>
    <lineage>
        <taxon>Bacteria</taxon>
        <taxon>Bacillati</taxon>
        <taxon>Actinomycetota</taxon>
        <taxon>Acidimicrobiia</taxon>
        <taxon>Acidimicrobiales</taxon>
        <taxon>Iamiaceae</taxon>
        <taxon>Actinomarinicola</taxon>
    </lineage>
</organism>
<evidence type="ECO:0000259" key="5">
    <source>
        <dbReference type="PROSITE" id="PS50893"/>
    </source>
</evidence>
<gene>
    <name evidence="6" type="primary">sufC</name>
    <name evidence="6" type="ORF">GH723_12845</name>
</gene>
<dbReference type="AlphaFoldDB" id="A0A5Q2RLV2"/>